<dbReference type="PANTHER" id="PTHR47934">
    <property type="entry name" value="PENTATRICOPEPTIDE REPEAT-CONTAINING PROTEIN PET309, MITOCHONDRIAL"/>
    <property type="match status" value="1"/>
</dbReference>
<dbReference type="PANTHER" id="PTHR47934:SF6">
    <property type="entry name" value="MITOCHONDRIAL GROUP I INTRON SPLICING FACTOR CCM1-RELATED"/>
    <property type="match status" value="1"/>
</dbReference>
<evidence type="ECO:0000313" key="5">
    <source>
        <dbReference type="Proteomes" id="UP000027138"/>
    </source>
</evidence>
<keyword evidence="2" id="KW-0677">Repeat</keyword>
<evidence type="ECO:0000256" key="1">
    <source>
        <dbReference type="ARBA" id="ARBA00007626"/>
    </source>
</evidence>
<dbReference type="InterPro" id="IPR002885">
    <property type="entry name" value="PPR_rpt"/>
</dbReference>
<dbReference type="NCBIfam" id="TIGR00756">
    <property type="entry name" value="PPR"/>
    <property type="match status" value="1"/>
</dbReference>
<keyword evidence="5" id="KW-1185">Reference proteome</keyword>
<dbReference type="InterPro" id="IPR011990">
    <property type="entry name" value="TPR-like_helical_dom_sf"/>
</dbReference>
<accession>A0A067K8F3</accession>
<dbReference type="PROSITE" id="PS51375">
    <property type="entry name" value="PPR"/>
    <property type="match status" value="1"/>
</dbReference>
<evidence type="ECO:0000256" key="2">
    <source>
        <dbReference type="ARBA" id="ARBA00022737"/>
    </source>
</evidence>
<dbReference type="GO" id="GO:0007005">
    <property type="term" value="P:mitochondrion organization"/>
    <property type="evidence" value="ECO:0007669"/>
    <property type="project" value="TreeGrafter"/>
</dbReference>
<dbReference type="InterPro" id="IPR051114">
    <property type="entry name" value="Mito_RNA_Proc_CCM1"/>
</dbReference>
<feature type="repeat" description="PPR" evidence="3">
    <location>
        <begin position="181"/>
        <end position="215"/>
    </location>
</feature>
<dbReference type="GO" id="GO:0005739">
    <property type="term" value="C:mitochondrion"/>
    <property type="evidence" value="ECO:0007669"/>
    <property type="project" value="TreeGrafter"/>
</dbReference>
<protein>
    <recommendedName>
        <fullName evidence="6">Pentacotripeptide-repeat region of PRORP domain-containing protein</fullName>
    </recommendedName>
</protein>
<name>A0A067K8F3_JATCU</name>
<comment type="similarity">
    <text evidence="1">Belongs to the PPR family. P subfamily.</text>
</comment>
<dbReference type="OrthoDB" id="185373at2759"/>
<organism evidence="4 5">
    <name type="scientific">Jatropha curcas</name>
    <name type="common">Barbados nut</name>
    <dbReference type="NCBI Taxonomy" id="180498"/>
    <lineage>
        <taxon>Eukaryota</taxon>
        <taxon>Viridiplantae</taxon>
        <taxon>Streptophyta</taxon>
        <taxon>Embryophyta</taxon>
        <taxon>Tracheophyta</taxon>
        <taxon>Spermatophyta</taxon>
        <taxon>Magnoliopsida</taxon>
        <taxon>eudicotyledons</taxon>
        <taxon>Gunneridae</taxon>
        <taxon>Pentapetalae</taxon>
        <taxon>rosids</taxon>
        <taxon>fabids</taxon>
        <taxon>Malpighiales</taxon>
        <taxon>Euphorbiaceae</taxon>
        <taxon>Crotonoideae</taxon>
        <taxon>Jatropheae</taxon>
        <taxon>Jatropha</taxon>
    </lineage>
</organism>
<dbReference type="GO" id="GO:0003729">
    <property type="term" value="F:mRNA binding"/>
    <property type="evidence" value="ECO:0007669"/>
    <property type="project" value="TreeGrafter"/>
</dbReference>
<evidence type="ECO:0008006" key="6">
    <source>
        <dbReference type="Google" id="ProtNLM"/>
    </source>
</evidence>
<gene>
    <name evidence="4" type="ORF">JCGZ_14331</name>
</gene>
<dbReference type="Pfam" id="PF01535">
    <property type="entry name" value="PPR"/>
    <property type="match status" value="2"/>
</dbReference>
<sequence length="236" mass="26714">MSLTVSASKHQKLLCIFQSSLVLRHFSSEQTLSLSPQQQQKDDSIVNEAVQLLQIPDNDWNTAQLNQLLFSDPVPSPRLVFQIARRLPSSSQAFKFLQYLQIKSSSPDTEALSSTFQAIFELASREPNSRKNLYDLYKTSKKWNIPLTINSITLLLRCFGRNGLVEESLILFNELENSLKNTHVRNVLIDLLLRAGRVEDAFEVLDEMLLPEFDCPPNDVTGGMGTVIKLVIFCLN</sequence>
<evidence type="ECO:0000313" key="4">
    <source>
        <dbReference type="EMBL" id="KDP28560.1"/>
    </source>
</evidence>
<proteinExistence type="inferred from homology"/>
<reference evidence="4 5" key="1">
    <citation type="journal article" date="2014" name="PLoS ONE">
        <title>Global Analysis of Gene Expression Profiles in Physic Nut (Jatropha curcas L.) Seedlings Exposed to Salt Stress.</title>
        <authorList>
            <person name="Zhang L."/>
            <person name="Zhang C."/>
            <person name="Wu P."/>
            <person name="Chen Y."/>
            <person name="Li M."/>
            <person name="Jiang H."/>
            <person name="Wu G."/>
        </authorList>
    </citation>
    <scope>NUCLEOTIDE SEQUENCE [LARGE SCALE GENOMIC DNA]</scope>
    <source>
        <strain evidence="5">cv. GZQX0401</strain>
        <tissue evidence="4">Young leaves</tissue>
    </source>
</reference>
<dbReference type="Proteomes" id="UP000027138">
    <property type="component" value="Unassembled WGS sequence"/>
</dbReference>
<evidence type="ECO:0000256" key="3">
    <source>
        <dbReference type="PROSITE-ProRule" id="PRU00708"/>
    </source>
</evidence>
<dbReference type="GO" id="GO:0006396">
    <property type="term" value="P:RNA processing"/>
    <property type="evidence" value="ECO:0007669"/>
    <property type="project" value="TreeGrafter"/>
</dbReference>
<dbReference type="Gene3D" id="1.25.40.10">
    <property type="entry name" value="Tetratricopeptide repeat domain"/>
    <property type="match status" value="1"/>
</dbReference>
<dbReference type="EMBL" id="KK914782">
    <property type="protein sequence ID" value="KDP28560.1"/>
    <property type="molecule type" value="Genomic_DNA"/>
</dbReference>
<dbReference type="AlphaFoldDB" id="A0A067K8F3"/>